<dbReference type="Proteomes" id="UP000614601">
    <property type="component" value="Unassembled WGS sequence"/>
</dbReference>
<keyword evidence="4" id="KW-1185">Reference proteome</keyword>
<organism evidence="3 4">
    <name type="scientific">Bursaphelenchus okinawaensis</name>
    <dbReference type="NCBI Taxonomy" id="465554"/>
    <lineage>
        <taxon>Eukaryota</taxon>
        <taxon>Metazoa</taxon>
        <taxon>Ecdysozoa</taxon>
        <taxon>Nematoda</taxon>
        <taxon>Chromadorea</taxon>
        <taxon>Rhabditida</taxon>
        <taxon>Tylenchina</taxon>
        <taxon>Tylenchomorpha</taxon>
        <taxon>Aphelenchoidea</taxon>
        <taxon>Aphelenchoididae</taxon>
        <taxon>Bursaphelenchus</taxon>
    </lineage>
</organism>
<dbReference type="EMBL" id="CAJFCW020000006">
    <property type="protein sequence ID" value="CAG9128567.1"/>
    <property type="molecule type" value="Genomic_DNA"/>
</dbReference>
<accession>A0A811LS12</accession>
<protein>
    <submittedName>
        <fullName evidence="3">Uncharacterized protein</fullName>
    </submittedName>
</protein>
<evidence type="ECO:0000313" key="3">
    <source>
        <dbReference type="EMBL" id="CAD5231225.1"/>
    </source>
</evidence>
<keyword evidence="2" id="KW-0472">Membrane</keyword>
<feature type="transmembrane region" description="Helical" evidence="2">
    <location>
        <begin position="83"/>
        <end position="101"/>
    </location>
</feature>
<evidence type="ECO:0000313" key="4">
    <source>
        <dbReference type="Proteomes" id="UP000614601"/>
    </source>
</evidence>
<keyword evidence="1" id="KW-0175">Coiled coil</keyword>
<proteinExistence type="predicted"/>
<keyword evidence="2" id="KW-1133">Transmembrane helix</keyword>
<comment type="caution">
    <text evidence="3">The sequence shown here is derived from an EMBL/GenBank/DDBJ whole genome shotgun (WGS) entry which is preliminary data.</text>
</comment>
<evidence type="ECO:0000256" key="1">
    <source>
        <dbReference type="SAM" id="Coils"/>
    </source>
</evidence>
<evidence type="ECO:0000256" key="2">
    <source>
        <dbReference type="SAM" id="Phobius"/>
    </source>
</evidence>
<dbReference type="AlphaFoldDB" id="A0A811LS12"/>
<reference evidence="3" key="1">
    <citation type="submission" date="2020-09" db="EMBL/GenBank/DDBJ databases">
        <authorList>
            <person name="Kikuchi T."/>
        </authorList>
    </citation>
    <scope>NUCLEOTIDE SEQUENCE</scope>
    <source>
        <strain evidence="3">SH1</strain>
    </source>
</reference>
<feature type="coiled-coil region" evidence="1">
    <location>
        <begin position="37"/>
        <end position="78"/>
    </location>
</feature>
<gene>
    <name evidence="3" type="ORF">BOKJ2_LOCUS14535</name>
</gene>
<dbReference type="EMBL" id="CAJFDH010000006">
    <property type="protein sequence ID" value="CAD5231225.1"/>
    <property type="molecule type" value="Genomic_DNA"/>
</dbReference>
<feature type="transmembrane region" description="Helical" evidence="2">
    <location>
        <begin position="127"/>
        <end position="148"/>
    </location>
</feature>
<keyword evidence="2" id="KW-0812">Transmembrane</keyword>
<dbReference type="Proteomes" id="UP000783686">
    <property type="component" value="Unassembled WGS sequence"/>
</dbReference>
<name>A0A811LS12_9BILA</name>
<sequence length="167" mass="18789">MTNTRRSSLNTVRGDVASLQSRQSALEINMIKMADAVADLAREQKRTNDEIKLMRMEIRSMRMEIRSMRMELRKMNNNKWKEVLVQVFAIMVSAVVSFLVGKGLEEPFKGLATPKFNGTSFDENTNAALAFCGFFILLGLVVALLFFLKERIHQTVTASSAPDPPSN</sequence>